<gene>
    <name evidence="1" type="ORF">Amon02_000797300</name>
</gene>
<proteinExistence type="predicted"/>
<dbReference type="EMBL" id="BSXS01006866">
    <property type="protein sequence ID" value="GME86421.1"/>
    <property type="molecule type" value="Genomic_DNA"/>
</dbReference>
<sequence>MVDRFTLPDPDEEDYDSEYANHPPPTDSEAEVEFEALPSYSSTLINGPTASVHEQCVPHPIPQPLPRSSISTGVSRSMSSPVLPTSGSNNSHSFRKNAARTNISRNSTILNNNQFFQSRSQSTSTNAHGGSESRSANATLNNSPLDRSHTTHSSHSRNRSVPIDMSRTDSRSTLPDEELSIEDQIIMFGSKSTATNDLRTQRNHLKELGLKRLTSREHTLVSFSRDVSLLILCNDLRVLWTKWYKW</sequence>
<keyword evidence="2" id="KW-1185">Reference proteome</keyword>
<comment type="caution">
    <text evidence="1">The sequence shown here is derived from an EMBL/GenBank/DDBJ whole genome shotgun (WGS) entry which is preliminary data.</text>
</comment>
<name>A0ACB5TD37_AMBMO</name>
<protein>
    <submittedName>
        <fullName evidence="1">Unnamed protein product</fullName>
    </submittedName>
</protein>
<dbReference type="Proteomes" id="UP001165064">
    <property type="component" value="Unassembled WGS sequence"/>
</dbReference>
<evidence type="ECO:0000313" key="1">
    <source>
        <dbReference type="EMBL" id="GME86421.1"/>
    </source>
</evidence>
<evidence type="ECO:0000313" key="2">
    <source>
        <dbReference type="Proteomes" id="UP001165064"/>
    </source>
</evidence>
<reference evidence="1" key="1">
    <citation type="submission" date="2023-04" db="EMBL/GenBank/DDBJ databases">
        <title>Ambrosiozyma monospora NBRC 10751.</title>
        <authorList>
            <person name="Ichikawa N."/>
            <person name="Sato H."/>
            <person name="Tonouchi N."/>
        </authorList>
    </citation>
    <scope>NUCLEOTIDE SEQUENCE</scope>
    <source>
        <strain evidence="1">NBRC 10751</strain>
    </source>
</reference>
<organism evidence="1 2">
    <name type="scientific">Ambrosiozyma monospora</name>
    <name type="common">Yeast</name>
    <name type="synonym">Endomycopsis monosporus</name>
    <dbReference type="NCBI Taxonomy" id="43982"/>
    <lineage>
        <taxon>Eukaryota</taxon>
        <taxon>Fungi</taxon>
        <taxon>Dikarya</taxon>
        <taxon>Ascomycota</taxon>
        <taxon>Saccharomycotina</taxon>
        <taxon>Pichiomycetes</taxon>
        <taxon>Pichiales</taxon>
        <taxon>Pichiaceae</taxon>
        <taxon>Ambrosiozyma</taxon>
    </lineage>
</organism>
<accession>A0ACB5TD37</accession>